<dbReference type="Proteomes" id="UP001630127">
    <property type="component" value="Unassembled WGS sequence"/>
</dbReference>
<dbReference type="InterPro" id="IPR041118">
    <property type="entry name" value="Rx_N"/>
</dbReference>
<keyword evidence="12" id="KW-1185">Reference proteome</keyword>
<evidence type="ECO:0000259" key="9">
    <source>
        <dbReference type="Pfam" id="PF23559"/>
    </source>
</evidence>
<dbReference type="SUPFAM" id="SSF52540">
    <property type="entry name" value="P-loop containing nucleoside triphosphate hydrolases"/>
    <property type="match status" value="1"/>
</dbReference>
<dbReference type="InterPro" id="IPR027417">
    <property type="entry name" value="P-loop_NTPase"/>
</dbReference>
<evidence type="ECO:0000259" key="10">
    <source>
        <dbReference type="Pfam" id="PF23598"/>
    </source>
</evidence>
<evidence type="ECO:0000256" key="4">
    <source>
        <dbReference type="ARBA" id="ARBA00022741"/>
    </source>
</evidence>
<dbReference type="EMBL" id="JBJUIK010000017">
    <property type="protein sequence ID" value="KAL3497696.1"/>
    <property type="molecule type" value="Genomic_DNA"/>
</dbReference>
<dbReference type="PANTHER" id="PTHR23155:SF1232">
    <property type="entry name" value="OS09G0270700 PROTEIN"/>
    <property type="match status" value="1"/>
</dbReference>
<reference evidence="11 12" key="1">
    <citation type="submission" date="2024-11" db="EMBL/GenBank/DDBJ databases">
        <title>A near-complete genome assembly of Cinchona calisaya.</title>
        <authorList>
            <person name="Lian D.C."/>
            <person name="Zhao X.W."/>
            <person name="Wei L."/>
        </authorList>
    </citation>
    <scope>NUCLEOTIDE SEQUENCE [LARGE SCALE GENOMIC DNA]</scope>
    <source>
        <tissue evidence="11">Nenye</tissue>
    </source>
</reference>
<feature type="domain" description="Disease resistance R13L4/SHOC-2-like LRR" evidence="10">
    <location>
        <begin position="552"/>
        <end position="879"/>
    </location>
</feature>
<dbReference type="Gene3D" id="1.20.5.4130">
    <property type="match status" value="1"/>
</dbReference>
<dbReference type="InterPro" id="IPR038005">
    <property type="entry name" value="RX-like_CC"/>
</dbReference>
<dbReference type="FunFam" id="3.40.50.300:FF:001091">
    <property type="entry name" value="Probable disease resistance protein At1g61300"/>
    <property type="match status" value="1"/>
</dbReference>
<dbReference type="Pfam" id="PF23598">
    <property type="entry name" value="LRR_14"/>
    <property type="match status" value="1"/>
</dbReference>
<dbReference type="AlphaFoldDB" id="A0ABD2XTJ3"/>
<dbReference type="SUPFAM" id="SSF52058">
    <property type="entry name" value="L domain-like"/>
    <property type="match status" value="1"/>
</dbReference>
<keyword evidence="6" id="KW-0067">ATP-binding</keyword>
<evidence type="ECO:0000259" key="8">
    <source>
        <dbReference type="Pfam" id="PF18052"/>
    </source>
</evidence>
<dbReference type="Pfam" id="PF18052">
    <property type="entry name" value="Rx_N"/>
    <property type="match status" value="1"/>
</dbReference>
<feature type="domain" description="NB-ARC" evidence="7">
    <location>
        <begin position="173"/>
        <end position="348"/>
    </location>
</feature>
<proteinExistence type="inferred from homology"/>
<evidence type="ECO:0000256" key="6">
    <source>
        <dbReference type="ARBA" id="ARBA00022840"/>
    </source>
</evidence>
<evidence type="ECO:0000313" key="12">
    <source>
        <dbReference type="Proteomes" id="UP001630127"/>
    </source>
</evidence>
<dbReference type="GO" id="GO:0005524">
    <property type="term" value="F:ATP binding"/>
    <property type="evidence" value="ECO:0007669"/>
    <property type="project" value="UniProtKB-KW"/>
</dbReference>
<dbReference type="Gene3D" id="1.10.10.10">
    <property type="entry name" value="Winged helix-like DNA-binding domain superfamily/Winged helix DNA-binding domain"/>
    <property type="match status" value="1"/>
</dbReference>
<gene>
    <name evidence="11" type="ORF">ACH5RR_040428</name>
</gene>
<keyword evidence="5" id="KW-0611">Plant defense</keyword>
<evidence type="ECO:0000256" key="3">
    <source>
        <dbReference type="ARBA" id="ARBA00022737"/>
    </source>
</evidence>
<accession>A0ABD2XTJ3</accession>
<dbReference type="PANTHER" id="PTHR23155">
    <property type="entry name" value="DISEASE RESISTANCE PROTEIN RP"/>
    <property type="match status" value="1"/>
</dbReference>
<protein>
    <recommendedName>
        <fullName evidence="13">Disease resistance protein RPM1-like</fullName>
    </recommendedName>
</protein>
<keyword evidence="4" id="KW-0547">Nucleotide-binding</keyword>
<dbReference type="InterPro" id="IPR042197">
    <property type="entry name" value="Apaf_helical"/>
</dbReference>
<evidence type="ECO:0008006" key="13">
    <source>
        <dbReference type="Google" id="ProtNLM"/>
    </source>
</evidence>
<dbReference type="InterPro" id="IPR002182">
    <property type="entry name" value="NB-ARC"/>
</dbReference>
<dbReference type="InterPro" id="IPR044974">
    <property type="entry name" value="Disease_R_plants"/>
</dbReference>
<sequence>MADGSVNYLLDKLTTILVQNVSLLGNAQNEIEKIKVELESMKSFLKDAEKRKGRNESVETWVRQVREVAIEVENTVDEFIHYNDTGREQKNRLKDFVQEAMNLPRKLAAMHRLSSKMQKINAKVVEVSERSKRYFFDVRLDEERTITLPIDWLQHHGESSFFADEDDIVGMDENKARLFQWLIGNEPRRTVVSIVGMGGLGKTTLVTKVFNDQVIKCHFDSLAWISVSQAHKIEELLRNMVKEFLKTEAAMIPGNLGSMDYRQLMEMLIEYLLSRRYLVVLDDVWSIDLWSRIWRAFPENHCGSRIVFTTRDENVATSVGPGSRVHRLEPLQEHDAWSLFCRKAFWNEYNHQCPPELETIAEAILRKCEGLPLAIVAIGGLMCSKGKTAVEWKKVQDSLNWQLSYNPILERVKGILMMSFNDLPFYLKYCFLYCCVFPDGYLIKRKKLIRLWIAEGFILERKGMTMEEVAEDHLKELILRSMIQVKQINDSGRVKTFRVHDVMRELAMTTSEKENFCRIHDSREFKIARNIQRLSIYNRGQNVQLSKTTSRQLRSLFVFETDMCSSFSLNAVSSNFKFLRVLNLQKVPIEKLPNELVELFNLRYLNLRNTKVKDLPQAIDRLKNLQTLDVRNSNVVKLPKSISSLRNLRHLFVCRNNANGPTTSKFLRGLQIPAGIGNLKSLQSLACVEAEEEIIKQVGYLTDLKRLDITKVKAFDGPKLCTSIQMMTSLRRLSLTASTEQEDLVLEDLPFAPPFLQKLELIGCLNRLPNWFESLKYLTFLYLEFSHIQEDFLPSLQILPSLAFLQIQKAYSGKLLKFRKGGFPKLNKLHLVELLQLDCVQVEEGSLSNLKELSLVHCLALKVLPQGIEHIISLQRLNLEEMPQELIESLQIDGSENHTKVQHVHTVNLVL</sequence>
<dbReference type="Gene3D" id="1.10.8.430">
    <property type="entry name" value="Helical domain of apoptotic protease-activating factors"/>
    <property type="match status" value="1"/>
</dbReference>
<dbReference type="InterPro" id="IPR055414">
    <property type="entry name" value="LRR_R13L4/SHOC2-like"/>
</dbReference>
<evidence type="ECO:0000313" key="11">
    <source>
        <dbReference type="EMBL" id="KAL3497696.1"/>
    </source>
</evidence>
<dbReference type="Gene3D" id="3.80.10.10">
    <property type="entry name" value="Ribonuclease Inhibitor"/>
    <property type="match status" value="1"/>
</dbReference>
<dbReference type="GO" id="GO:0051607">
    <property type="term" value="P:defense response to virus"/>
    <property type="evidence" value="ECO:0007669"/>
    <property type="project" value="UniProtKB-ARBA"/>
</dbReference>
<evidence type="ECO:0000259" key="7">
    <source>
        <dbReference type="Pfam" id="PF00931"/>
    </source>
</evidence>
<dbReference type="InterPro" id="IPR058922">
    <property type="entry name" value="WHD_DRP"/>
</dbReference>
<dbReference type="FunFam" id="1.10.10.10:FF:000322">
    <property type="entry name" value="Probable disease resistance protein At1g63360"/>
    <property type="match status" value="1"/>
</dbReference>
<comment type="similarity">
    <text evidence="1">Belongs to the disease resistance NB-LRR family.</text>
</comment>
<name>A0ABD2XTJ3_9GENT</name>
<organism evidence="11 12">
    <name type="scientific">Cinchona calisaya</name>
    <dbReference type="NCBI Taxonomy" id="153742"/>
    <lineage>
        <taxon>Eukaryota</taxon>
        <taxon>Viridiplantae</taxon>
        <taxon>Streptophyta</taxon>
        <taxon>Embryophyta</taxon>
        <taxon>Tracheophyta</taxon>
        <taxon>Spermatophyta</taxon>
        <taxon>Magnoliopsida</taxon>
        <taxon>eudicotyledons</taxon>
        <taxon>Gunneridae</taxon>
        <taxon>Pentapetalae</taxon>
        <taxon>asterids</taxon>
        <taxon>lamiids</taxon>
        <taxon>Gentianales</taxon>
        <taxon>Rubiaceae</taxon>
        <taxon>Cinchonoideae</taxon>
        <taxon>Cinchoneae</taxon>
        <taxon>Cinchona</taxon>
    </lineage>
</organism>
<dbReference type="Pfam" id="PF23559">
    <property type="entry name" value="WHD_DRP"/>
    <property type="match status" value="1"/>
</dbReference>
<feature type="domain" description="Disease resistance N-terminal" evidence="8">
    <location>
        <begin position="6"/>
        <end position="93"/>
    </location>
</feature>
<evidence type="ECO:0000256" key="2">
    <source>
        <dbReference type="ARBA" id="ARBA00022614"/>
    </source>
</evidence>
<comment type="caution">
    <text evidence="11">The sequence shown here is derived from an EMBL/GenBank/DDBJ whole genome shotgun (WGS) entry which is preliminary data.</text>
</comment>
<feature type="domain" description="Disease resistance protein winged helix" evidence="9">
    <location>
        <begin position="436"/>
        <end position="507"/>
    </location>
</feature>
<dbReference type="Gene3D" id="3.40.50.300">
    <property type="entry name" value="P-loop containing nucleotide triphosphate hydrolases"/>
    <property type="match status" value="1"/>
</dbReference>
<evidence type="ECO:0000256" key="1">
    <source>
        <dbReference type="ARBA" id="ARBA00008894"/>
    </source>
</evidence>
<dbReference type="InterPro" id="IPR032675">
    <property type="entry name" value="LRR_dom_sf"/>
</dbReference>
<keyword evidence="3" id="KW-0677">Repeat</keyword>
<dbReference type="PRINTS" id="PR00364">
    <property type="entry name" value="DISEASERSIST"/>
</dbReference>
<evidence type="ECO:0000256" key="5">
    <source>
        <dbReference type="ARBA" id="ARBA00022821"/>
    </source>
</evidence>
<dbReference type="Pfam" id="PF00931">
    <property type="entry name" value="NB-ARC"/>
    <property type="match status" value="1"/>
</dbReference>
<dbReference type="InterPro" id="IPR036388">
    <property type="entry name" value="WH-like_DNA-bd_sf"/>
</dbReference>
<keyword evidence="2" id="KW-0433">Leucine-rich repeat</keyword>
<dbReference type="CDD" id="cd14798">
    <property type="entry name" value="RX-CC_like"/>
    <property type="match status" value="1"/>
</dbReference>